<dbReference type="Proteomes" id="UP000831785">
    <property type="component" value="Chromosome"/>
</dbReference>
<reference evidence="2 3" key="1">
    <citation type="submission" date="2022-04" db="EMBL/GenBank/DDBJ databases">
        <title>Hymenobacter sp. isolated from the air.</title>
        <authorList>
            <person name="Won M."/>
            <person name="Lee C.-M."/>
            <person name="Woen H.-Y."/>
            <person name="Kwon S.-W."/>
        </authorList>
    </citation>
    <scope>NUCLEOTIDE SEQUENCE [LARGE SCALE GENOMIC DNA]</scope>
    <source>
        <strain evidence="3">5116 S-27</strain>
    </source>
</reference>
<protein>
    <submittedName>
        <fullName evidence="2">Uncharacterized protein</fullName>
    </submittedName>
</protein>
<sequence length="85" mass="9562">MPLHPQLDQKLSKLYEPSTSIDDVFKGHDITFVTNDQGEPVMLFIGKRKPNGAIAGERYVRTIKRQPGTQQVASSHWDLKGRTQG</sequence>
<dbReference type="EMBL" id="CP095049">
    <property type="protein sequence ID" value="UOQ54007.1"/>
    <property type="molecule type" value="Genomic_DNA"/>
</dbReference>
<dbReference type="RefSeq" id="WP_244720135.1">
    <property type="nucleotide sequence ID" value="NZ_CP095049.1"/>
</dbReference>
<organism evidence="2 3">
    <name type="scientific">Hymenobacter cellulosivorans</name>
    <dbReference type="NCBI Taxonomy" id="2932249"/>
    <lineage>
        <taxon>Bacteria</taxon>
        <taxon>Pseudomonadati</taxon>
        <taxon>Bacteroidota</taxon>
        <taxon>Cytophagia</taxon>
        <taxon>Cytophagales</taxon>
        <taxon>Hymenobacteraceae</taxon>
        <taxon>Hymenobacter</taxon>
    </lineage>
</organism>
<evidence type="ECO:0000313" key="3">
    <source>
        <dbReference type="Proteomes" id="UP000831785"/>
    </source>
</evidence>
<evidence type="ECO:0000256" key="1">
    <source>
        <dbReference type="SAM" id="MobiDB-lite"/>
    </source>
</evidence>
<keyword evidence="3" id="KW-1185">Reference proteome</keyword>
<evidence type="ECO:0000313" key="2">
    <source>
        <dbReference type="EMBL" id="UOQ54007.1"/>
    </source>
</evidence>
<name>A0ABY4FBF8_9BACT</name>
<accession>A0ABY4FBF8</accession>
<feature type="region of interest" description="Disordered" evidence="1">
    <location>
        <begin position="66"/>
        <end position="85"/>
    </location>
</feature>
<gene>
    <name evidence="2" type="ORF">MUN80_04420</name>
</gene>
<proteinExistence type="predicted"/>